<keyword evidence="2" id="KW-1185">Reference proteome</keyword>
<gene>
    <name evidence="1" type="ORF">CTI12_AA552790</name>
</gene>
<evidence type="ECO:0000313" key="1">
    <source>
        <dbReference type="EMBL" id="PWA39583.1"/>
    </source>
</evidence>
<proteinExistence type="predicted"/>
<name>A0A2U1KSB2_ARTAN</name>
<sequence length="74" mass="8191">MPQKEVVQPLRLMGCHEGKVSFLGMQSPQRAAGGGVSAANWVRDKLIGSWVRWLHDGSNVCRMKPALQCGKMLR</sequence>
<evidence type="ECO:0000313" key="2">
    <source>
        <dbReference type="Proteomes" id="UP000245207"/>
    </source>
</evidence>
<comment type="caution">
    <text evidence="1">The sequence shown here is derived from an EMBL/GenBank/DDBJ whole genome shotgun (WGS) entry which is preliminary data.</text>
</comment>
<dbReference type="Proteomes" id="UP000245207">
    <property type="component" value="Unassembled WGS sequence"/>
</dbReference>
<dbReference type="EMBL" id="PKPP01014496">
    <property type="protein sequence ID" value="PWA39583.1"/>
    <property type="molecule type" value="Genomic_DNA"/>
</dbReference>
<organism evidence="1 2">
    <name type="scientific">Artemisia annua</name>
    <name type="common">Sweet wormwood</name>
    <dbReference type="NCBI Taxonomy" id="35608"/>
    <lineage>
        <taxon>Eukaryota</taxon>
        <taxon>Viridiplantae</taxon>
        <taxon>Streptophyta</taxon>
        <taxon>Embryophyta</taxon>
        <taxon>Tracheophyta</taxon>
        <taxon>Spermatophyta</taxon>
        <taxon>Magnoliopsida</taxon>
        <taxon>eudicotyledons</taxon>
        <taxon>Gunneridae</taxon>
        <taxon>Pentapetalae</taxon>
        <taxon>asterids</taxon>
        <taxon>campanulids</taxon>
        <taxon>Asterales</taxon>
        <taxon>Asteraceae</taxon>
        <taxon>Asteroideae</taxon>
        <taxon>Anthemideae</taxon>
        <taxon>Artemisiinae</taxon>
        <taxon>Artemisia</taxon>
    </lineage>
</organism>
<protein>
    <submittedName>
        <fullName evidence="1">Uncharacterized protein</fullName>
    </submittedName>
</protein>
<reference evidence="1 2" key="1">
    <citation type="journal article" date="2018" name="Mol. Plant">
        <title>The genome of Artemisia annua provides insight into the evolution of Asteraceae family and artemisinin biosynthesis.</title>
        <authorList>
            <person name="Shen Q."/>
            <person name="Zhang L."/>
            <person name="Liao Z."/>
            <person name="Wang S."/>
            <person name="Yan T."/>
            <person name="Shi P."/>
            <person name="Liu M."/>
            <person name="Fu X."/>
            <person name="Pan Q."/>
            <person name="Wang Y."/>
            <person name="Lv Z."/>
            <person name="Lu X."/>
            <person name="Zhang F."/>
            <person name="Jiang W."/>
            <person name="Ma Y."/>
            <person name="Chen M."/>
            <person name="Hao X."/>
            <person name="Li L."/>
            <person name="Tang Y."/>
            <person name="Lv G."/>
            <person name="Zhou Y."/>
            <person name="Sun X."/>
            <person name="Brodelius P.E."/>
            <person name="Rose J.K.C."/>
            <person name="Tang K."/>
        </authorList>
    </citation>
    <scope>NUCLEOTIDE SEQUENCE [LARGE SCALE GENOMIC DNA]</scope>
    <source>
        <strain evidence="2">cv. Huhao1</strain>
        <tissue evidence="1">Leaf</tissue>
    </source>
</reference>
<dbReference type="AlphaFoldDB" id="A0A2U1KSB2"/>
<accession>A0A2U1KSB2</accession>